<dbReference type="SUPFAM" id="SSF48498">
    <property type="entry name" value="Tetracyclin repressor-like, C-terminal domain"/>
    <property type="match status" value="1"/>
</dbReference>
<evidence type="ECO:0000256" key="1">
    <source>
        <dbReference type="ARBA" id="ARBA00023015"/>
    </source>
</evidence>
<evidence type="ECO:0000256" key="3">
    <source>
        <dbReference type="ARBA" id="ARBA00023163"/>
    </source>
</evidence>
<evidence type="ECO:0000256" key="4">
    <source>
        <dbReference type="PROSITE-ProRule" id="PRU00335"/>
    </source>
</evidence>
<feature type="domain" description="HTH tetR-type" evidence="5">
    <location>
        <begin position="14"/>
        <end position="74"/>
    </location>
</feature>
<dbReference type="InterPro" id="IPR009057">
    <property type="entry name" value="Homeodomain-like_sf"/>
</dbReference>
<keyword evidence="1" id="KW-0805">Transcription regulation</keyword>
<evidence type="ECO:0000313" key="7">
    <source>
        <dbReference type="Proteomes" id="UP000737171"/>
    </source>
</evidence>
<evidence type="ECO:0000259" key="5">
    <source>
        <dbReference type="PROSITE" id="PS50977"/>
    </source>
</evidence>
<dbReference type="SUPFAM" id="SSF46689">
    <property type="entry name" value="Homeodomain-like"/>
    <property type="match status" value="1"/>
</dbReference>
<dbReference type="PANTHER" id="PTHR30055:SF234">
    <property type="entry name" value="HTH-TYPE TRANSCRIPTIONAL REGULATOR BETI"/>
    <property type="match status" value="1"/>
</dbReference>
<dbReference type="PANTHER" id="PTHR30055">
    <property type="entry name" value="HTH-TYPE TRANSCRIPTIONAL REGULATOR RUTR"/>
    <property type="match status" value="1"/>
</dbReference>
<dbReference type="InterPro" id="IPR036271">
    <property type="entry name" value="Tet_transcr_reg_TetR-rel_C_sf"/>
</dbReference>
<dbReference type="RefSeq" id="WP_173122283.1">
    <property type="nucleotide sequence ID" value="NZ_JABRWJ010000003.1"/>
</dbReference>
<keyword evidence="2 4" id="KW-0238">DNA-binding</keyword>
<sequence length="241" mass="26157">MDPSDNPIRRRRKDARPQELLDAALELFVEKGFAATRAEEVAIRAGVSKGTLYLYYPSKEDLLKAAIAQNLSERLAAGAAEAATFPGTPGELLRHILVRWWTQVYDSPASAVFKLVVTEVRNFPEIGDYYIHEVVEPAHALLGGIIQRGIDSGEFRPVDVGVAVHSLVLPMIMVCLHKHSLGACAVEEHHIDGRDFIRQHVDLVLSGLCRHATVEAPALTCNESGPGSGAPAAARRAKAAK</sequence>
<proteinExistence type="predicted"/>
<dbReference type="Pfam" id="PF00440">
    <property type="entry name" value="TetR_N"/>
    <property type="match status" value="1"/>
</dbReference>
<dbReference type="Gene3D" id="1.10.10.60">
    <property type="entry name" value="Homeodomain-like"/>
    <property type="match status" value="1"/>
</dbReference>
<dbReference type="Pfam" id="PF16859">
    <property type="entry name" value="TetR_C_11"/>
    <property type="match status" value="1"/>
</dbReference>
<keyword evidence="7" id="KW-1185">Reference proteome</keyword>
<dbReference type="InterPro" id="IPR011075">
    <property type="entry name" value="TetR_C"/>
</dbReference>
<gene>
    <name evidence="6" type="ORF">HLB44_09140</name>
</gene>
<feature type="DNA-binding region" description="H-T-H motif" evidence="4">
    <location>
        <begin position="37"/>
        <end position="56"/>
    </location>
</feature>
<keyword evidence="3" id="KW-0804">Transcription</keyword>
<name>A0ABX2EEU4_9BURK</name>
<dbReference type="InterPro" id="IPR001647">
    <property type="entry name" value="HTH_TetR"/>
</dbReference>
<reference evidence="6 7" key="1">
    <citation type="submission" date="2020-05" db="EMBL/GenBank/DDBJ databases">
        <title>Aquincola sp. isolate from soil.</title>
        <authorList>
            <person name="Han J."/>
            <person name="Kim D.-U."/>
        </authorList>
    </citation>
    <scope>NUCLEOTIDE SEQUENCE [LARGE SCALE GENOMIC DNA]</scope>
    <source>
        <strain evidence="6 7">S2</strain>
    </source>
</reference>
<evidence type="ECO:0000256" key="2">
    <source>
        <dbReference type="ARBA" id="ARBA00023125"/>
    </source>
</evidence>
<dbReference type="Gene3D" id="1.10.357.10">
    <property type="entry name" value="Tetracycline Repressor, domain 2"/>
    <property type="match status" value="1"/>
</dbReference>
<dbReference type="PRINTS" id="PR00455">
    <property type="entry name" value="HTHTETR"/>
</dbReference>
<dbReference type="PROSITE" id="PS50977">
    <property type="entry name" value="HTH_TETR_2"/>
    <property type="match status" value="1"/>
</dbReference>
<organism evidence="6 7">
    <name type="scientific">Pseudaquabacterium terrae</name>
    <dbReference type="NCBI Taxonomy" id="2732868"/>
    <lineage>
        <taxon>Bacteria</taxon>
        <taxon>Pseudomonadati</taxon>
        <taxon>Pseudomonadota</taxon>
        <taxon>Betaproteobacteria</taxon>
        <taxon>Burkholderiales</taxon>
        <taxon>Sphaerotilaceae</taxon>
        <taxon>Pseudaquabacterium</taxon>
    </lineage>
</organism>
<comment type="caution">
    <text evidence="6">The sequence shown here is derived from an EMBL/GenBank/DDBJ whole genome shotgun (WGS) entry which is preliminary data.</text>
</comment>
<accession>A0ABX2EEU4</accession>
<evidence type="ECO:0000313" key="6">
    <source>
        <dbReference type="EMBL" id="NRF67145.1"/>
    </source>
</evidence>
<dbReference type="Proteomes" id="UP000737171">
    <property type="component" value="Unassembled WGS sequence"/>
</dbReference>
<protein>
    <submittedName>
        <fullName evidence="6">TetR/AcrR family transcriptional regulator</fullName>
    </submittedName>
</protein>
<dbReference type="InterPro" id="IPR050109">
    <property type="entry name" value="HTH-type_TetR-like_transc_reg"/>
</dbReference>
<dbReference type="EMBL" id="JABRWJ010000003">
    <property type="protein sequence ID" value="NRF67145.1"/>
    <property type="molecule type" value="Genomic_DNA"/>
</dbReference>